<dbReference type="AlphaFoldDB" id="A0A4Q7YC00"/>
<gene>
    <name evidence="1" type="ORF">BDD14_6108</name>
</gene>
<reference evidence="1 2" key="1">
    <citation type="submission" date="2019-02" db="EMBL/GenBank/DDBJ databases">
        <title>Genomic Encyclopedia of Archaeal and Bacterial Type Strains, Phase II (KMG-II): from individual species to whole genera.</title>
        <authorList>
            <person name="Goeker M."/>
        </authorList>
    </citation>
    <scope>NUCLEOTIDE SEQUENCE [LARGE SCALE GENOMIC DNA]</scope>
    <source>
        <strain evidence="1 2">DSM 18101</strain>
    </source>
</reference>
<evidence type="ECO:0000313" key="1">
    <source>
        <dbReference type="EMBL" id="RZU34610.1"/>
    </source>
</evidence>
<evidence type="ECO:0000313" key="2">
    <source>
        <dbReference type="Proteomes" id="UP000292958"/>
    </source>
</evidence>
<name>A0A4Q7YC00_9BACT</name>
<protein>
    <submittedName>
        <fullName evidence="1">Uncharacterized protein</fullName>
    </submittedName>
</protein>
<dbReference type="RefSeq" id="WP_130424682.1">
    <property type="nucleotide sequence ID" value="NZ_SHKW01000004.1"/>
</dbReference>
<sequence length="93" mass="10425">MAEPYKLTATPFLLLEGEDKGHLETVTFIATSEHEMQKWWSVNVGSYETDFSKLVHSSAAKEIVNRLRSGETVEFPGRYELGQLKGFGGSWGD</sequence>
<accession>A0A4Q7YC00</accession>
<comment type="caution">
    <text evidence="1">The sequence shown here is derived from an EMBL/GenBank/DDBJ whole genome shotgun (WGS) entry which is preliminary data.</text>
</comment>
<dbReference type="Proteomes" id="UP000292958">
    <property type="component" value="Unassembled WGS sequence"/>
</dbReference>
<dbReference type="EMBL" id="SHKW01000004">
    <property type="protein sequence ID" value="RZU34610.1"/>
    <property type="molecule type" value="Genomic_DNA"/>
</dbReference>
<organism evidence="1 2">
    <name type="scientific">Edaphobacter modestus</name>
    <dbReference type="NCBI Taxonomy" id="388466"/>
    <lineage>
        <taxon>Bacteria</taxon>
        <taxon>Pseudomonadati</taxon>
        <taxon>Acidobacteriota</taxon>
        <taxon>Terriglobia</taxon>
        <taxon>Terriglobales</taxon>
        <taxon>Acidobacteriaceae</taxon>
        <taxon>Edaphobacter</taxon>
    </lineage>
</organism>
<keyword evidence="2" id="KW-1185">Reference proteome</keyword>
<dbReference type="OrthoDB" id="126740at2"/>
<proteinExistence type="predicted"/>